<reference evidence="2" key="1">
    <citation type="submission" date="2023-07" db="EMBL/GenBank/DDBJ databases">
        <authorList>
            <consortium name="CYATHOMIX"/>
        </authorList>
    </citation>
    <scope>NUCLEOTIDE SEQUENCE</scope>
    <source>
        <strain evidence="2">N/A</strain>
    </source>
</reference>
<evidence type="ECO:0000313" key="3">
    <source>
        <dbReference type="Proteomes" id="UP001176961"/>
    </source>
</evidence>
<keyword evidence="3" id="KW-1185">Reference proteome</keyword>
<protein>
    <submittedName>
        <fullName evidence="2">Uncharacterized protein</fullName>
    </submittedName>
</protein>
<feature type="region of interest" description="Disordered" evidence="1">
    <location>
        <begin position="76"/>
        <end position="95"/>
    </location>
</feature>
<evidence type="ECO:0000256" key="1">
    <source>
        <dbReference type="SAM" id="MobiDB-lite"/>
    </source>
</evidence>
<comment type="caution">
    <text evidence="2">The sequence shown here is derived from an EMBL/GenBank/DDBJ whole genome shotgun (WGS) entry which is preliminary data.</text>
</comment>
<feature type="region of interest" description="Disordered" evidence="1">
    <location>
        <begin position="19"/>
        <end position="39"/>
    </location>
</feature>
<dbReference type="EMBL" id="CATQJL010000112">
    <property type="protein sequence ID" value="CAJ0594926.1"/>
    <property type="molecule type" value="Genomic_DNA"/>
</dbReference>
<sequence>MYSDDDYIPQYCVLDSQLDKENDSRTTGSSQSTGKGSQHRLLSEPCALANVLPASLALNPVVLSYLELDPKPKTKKTIAQRKSVESRQEIGSEQSRGCSRNQHFSCPGDQYLLRGLDAITAENTLSLAKLGKSLRQFDINVENNLRKVYFCTNIFS</sequence>
<dbReference type="AlphaFoldDB" id="A0AA36GMT6"/>
<gene>
    <name evidence="2" type="ORF">CYNAS_LOCUS6909</name>
</gene>
<dbReference type="Proteomes" id="UP001176961">
    <property type="component" value="Unassembled WGS sequence"/>
</dbReference>
<accession>A0AA36GMT6</accession>
<name>A0AA36GMT6_CYLNA</name>
<feature type="compositionally biased region" description="Low complexity" evidence="1">
    <location>
        <begin position="25"/>
        <end position="36"/>
    </location>
</feature>
<organism evidence="2 3">
    <name type="scientific">Cylicocyclus nassatus</name>
    <name type="common">Nematode worm</name>
    <dbReference type="NCBI Taxonomy" id="53992"/>
    <lineage>
        <taxon>Eukaryota</taxon>
        <taxon>Metazoa</taxon>
        <taxon>Ecdysozoa</taxon>
        <taxon>Nematoda</taxon>
        <taxon>Chromadorea</taxon>
        <taxon>Rhabditida</taxon>
        <taxon>Rhabditina</taxon>
        <taxon>Rhabditomorpha</taxon>
        <taxon>Strongyloidea</taxon>
        <taxon>Strongylidae</taxon>
        <taxon>Cylicocyclus</taxon>
    </lineage>
</organism>
<proteinExistence type="predicted"/>
<evidence type="ECO:0000313" key="2">
    <source>
        <dbReference type="EMBL" id="CAJ0594926.1"/>
    </source>
</evidence>